<organism evidence="2 3">
    <name type="scientific">Allosediminivita pacifica</name>
    <dbReference type="NCBI Taxonomy" id="1267769"/>
    <lineage>
        <taxon>Bacteria</taxon>
        <taxon>Pseudomonadati</taxon>
        <taxon>Pseudomonadota</taxon>
        <taxon>Alphaproteobacteria</taxon>
        <taxon>Rhodobacterales</taxon>
        <taxon>Paracoccaceae</taxon>
        <taxon>Allosediminivita</taxon>
    </lineage>
</organism>
<reference evidence="2 3" key="1">
    <citation type="submission" date="2018-04" db="EMBL/GenBank/DDBJ databases">
        <title>Genomic Encyclopedia of Archaeal and Bacterial Type Strains, Phase II (KMG-II): from individual species to whole genera.</title>
        <authorList>
            <person name="Goeker M."/>
        </authorList>
    </citation>
    <scope>NUCLEOTIDE SEQUENCE [LARGE SCALE GENOMIC DNA]</scope>
    <source>
        <strain evidence="2 3">DSM 29329</strain>
    </source>
</reference>
<protein>
    <submittedName>
        <fullName evidence="2">Uncharacterized protein</fullName>
    </submittedName>
</protein>
<feature type="compositionally biased region" description="Basic and acidic residues" evidence="1">
    <location>
        <begin position="1"/>
        <end position="20"/>
    </location>
</feature>
<dbReference type="Proteomes" id="UP000244069">
    <property type="component" value="Unassembled WGS sequence"/>
</dbReference>
<keyword evidence="3" id="KW-1185">Reference proteome</keyword>
<sequence>MDRKPPRNDRSEASREDRLKAALKSNLARRKQQARARAEPPAPETSEETDGTPSRNKD</sequence>
<evidence type="ECO:0000313" key="3">
    <source>
        <dbReference type="Proteomes" id="UP000244069"/>
    </source>
</evidence>
<evidence type="ECO:0000313" key="2">
    <source>
        <dbReference type="EMBL" id="PTX52777.1"/>
    </source>
</evidence>
<feature type="region of interest" description="Disordered" evidence="1">
    <location>
        <begin position="1"/>
        <end position="58"/>
    </location>
</feature>
<evidence type="ECO:0000256" key="1">
    <source>
        <dbReference type="SAM" id="MobiDB-lite"/>
    </source>
</evidence>
<gene>
    <name evidence="2" type="ORF">C8N44_10167</name>
</gene>
<proteinExistence type="predicted"/>
<name>A0A2T6B9M2_9RHOB</name>
<comment type="caution">
    <text evidence="2">The sequence shown here is derived from an EMBL/GenBank/DDBJ whole genome shotgun (WGS) entry which is preliminary data.</text>
</comment>
<accession>A0A2T6B9M2</accession>
<dbReference type="EMBL" id="QBKN01000001">
    <property type="protein sequence ID" value="PTX52777.1"/>
    <property type="molecule type" value="Genomic_DNA"/>
</dbReference>
<dbReference type="AlphaFoldDB" id="A0A2T6B9M2"/>
<dbReference type="RefSeq" id="WP_170121056.1">
    <property type="nucleotide sequence ID" value="NZ_BMEZ01000001.1"/>
</dbReference>